<dbReference type="Gene3D" id="2.60.40.1190">
    <property type="match status" value="1"/>
</dbReference>
<dbReference type="Pfam" id="PF19313">
    <property type="entry name" value="DUF5916"/>
    <property type="match status" value="1"/>
</dbReference>
<dbReference type="AlphaFoldDB" id="A0A098S926"/>
<comment type="caution">
    <text evidence="3">The sequence shown here is derived from an EMBL/GenBank/DDBJ whole genome shotgun (WGS) entry which is preliminary data.</text>
</comment>
<feature type="domain" description="DUF5916" evidence="2">
    <location>
        <begin position="237"/>
        <end position="636"/>
    </location>
</feature>
<dbReference type="GO" id="GO:0016787">
    <property type="term" value="F:hydrolase activity"/>
    <property type="evidence" value="ECO:0007669"/>
    <property type="project" value="UniProtKB-KW"/>
</dbReference>
<dbReference type="Proteomes" id="UP000029736">
    <property type="component" value="Unassembled WGS sequence"/>
</dbReference>
<dbReference type="InterPro" id="IPR045670">
    <property type="entry name" value="DUF5916"/>
</dbReference>
<evidence type="ECO:0000313" key="3">
    <source>
        <dbReference type="EMBL" id="KGE87592.1"/>
    </source>
</evidence>
<dbReference type="STRING" id="1524460.IX84_13655"/>
<gene>
    <name evidence="3" type="ORF">IX84_13655</name>
</gene>
<feature type="signal peptide" evidence="1">
    <location>
        <begin position="1"/>
        <end position="19"/>
    </location>
</feature>
<keyword evidence="3" id="KW-0378">Hydrolase</keyword>
<dbReference type="OrthoDB" id="9786766at2"/>
<keyword evidence="4" id="KW-1185">Reference proteome</keyword>
<dbReference type="CDD" id="cd09618">
    <property type="entry name" value="CBM9_like_2"/>
    <property type="match status" value="1"/>
</dbReference>
<evidence type="ECO:0000313" key="4">
    <source>
        <dbReference type="Proteomes" id="UP000029736"/>
    </source>
</evidence>
<feature type="chain" id="PRO_5001947780" evidence="1">
    <location>
        <begin position="20"/>
        <end position="733"/>
    </location>
</feature>
<organism evidence="3 4">
    <name type="scientific">Phaeodactylibacter xiamenensis</name>
    <dbReference type="NCBI Taxonomy" id="1524460"/>
    <lineage>
        <taxon>Bacteria</taxon>
        <taxon>Pseudomonadati</taxon>
        <taxon>Bacteroidota</taxon>
        <taxon>Saprospiria</taxon>
        <taxon>Saprospirales</taxon>
        <taxon>Haliscomenobacteraceae</taxon>
        <taxon>Phaeodactylibacter</taxon>
    </lineage>
</organism>
<accession>A0A098S926</accession>
<dbReference type="EMBL" id="JPOS01000034">
    <property type="protein sequence ID" value="KGE87592.1"/>
    <property type="molecule type" value="Genomic_DNA"/>
</dbReference>
<dbReference type="RefSeq" id="WP_044221298.1">
    <property type="nucleotide sequence ID" value="NZ_JBKAGJ010000020.1"/>
</dbReference>
<protein>
    <submittedName>
        <fullName evidence="3">Hydrolase</fullName>
    </submittedName>
</protein>
<reference evidence="3 4" key="1">
    <citation type="journal article" date="2014" name="Int. J. Syst. Evol. Microbiol.">
        <title>Phaeodactylibacter xiamenensis gen. nov., sp. nov., a member of the family Saprospiraceae isolated from the marine alga Phaeodactylum tricornutum.</title>
        <authorList>
            <person name="Chen Z.Jr."/>
            <person name="Lei X."/>
            <person name="Lai Q."/>
            <person name="Li Y."/>
            <person name="Zhang B."/>
            <person name="Zhang J."/>
            <person name="Zhang H."/>
            <person name="Yang L."/>
            <person name="Zheng W."/>
            <person name="Tian Y."/>
            <person name="Yu Z."/>
            <person name="Xu H.Jr."/>
            <person name="Zheng T."/>
        </authorList>
    </citation>
    <scope>NUCLEOTIDE SEQUENCE [LARGE SCALE GENOMIC DNA]</scope>
    <source>
        <strain evidence="3 4">KD52</strain>
    </source>
</reference>
<evidence type="ECO:0000259" key="2">
    <source>
        <dbReference type="Pfam" id="PF19313"/>
    </source>
</evidence>
<evidence type="ECO:0000256" key="1">
    <source>
        <dbReference type="SAM" id="SignalP"/>
    </source>
</evidence>
<sequence>MKRHFLFSLLVLAFLKSFAQDHPGTLQVRHIDQAITLDGALEEAVWETADRITGFWQYFPSDSVRARQSTQVKILYDDENIYVGIYAVSAADNYVATSLQRDFSGASNDNVSVLFDTFSDGANAFLFGVTPYGVQREVLISEGGISRGFNPAWDMKWRAEVQRFDGYFTAEMIIPLTSMKFPEGERRWRFQAYRFDYQAQEHSAWARVPQNQLLSNLAFMGDLEFEEPLGKSRTPFAVIPYINTLGQQDGAAGTSDVSLKIGGDAKLSIGNGMNLDITANPDFSNVEVDAIFTNLTRFEVLLPERRQFFIDNSDLFNSYGSIYNDASPFFSRRIGLARDTAGNLIQNRIIGGARLSGKLDENWRLGFLSIQTDEDRPNEIPSNNNTMLALQRKVSARSNIGAFFINRETVGNYEFQSPEELYNRVYGIDYNLASKDNRWTGKFYVHQSLQPDDTKGNLSAQATVTYDDRFWNFTADIVSVDEGFQSDLGFIPRKDIIKYGMGGGRTFYPRSGIVNKHVLRLVSLTFWRPGLDYQRTDQLWRPEYTIEFRDQSNLRMRYFDQFIFLANDFNPTGKTGSPIPGNTGYDFNQLEATYTSNITSPFTYTLSTTQGQFFNGNYTSYGLTLGYRLQPYASFSIDTQYDRIRLPGDIPDADFWLLTPRAEVTFSRSVFWTTTIQYSNQRDNIGVNSRLQWRFAPLSDLFLVYNDNYFPNSWSPKFRSLNLKLTYWLNPKL</sequence>
<proteinExistence type="predicted"/>
<keyword evidence="1" id="KW-0732">Signal</keyword>
<dbReference type="SUPFAM" id="SSF49344">
    <property type="entry name" value="CBD9-like"/>
    <property type="match status" value="1"/>
</dbReference>
<name>A0A098S926_9BACT</name>